<accession>A0ABP7EV34</accession>
<dbReference type="PROSITE" id="PS51257">
    <property type="entry name" value="PROKAR_LIPOPROTEIN"/>
    <property type="match status" value="1"/>
</dbReference>
<reference evidence="2" key="1">
    <citation type="journal article" date="2019" name="Int. J. Syst. Evol. Microbiol.">
        <title>The Global Catalogue of Microorganisms (GCM) 10K type strain sequencing project: providing services to taxonomists for standard genome sequencing and annotation.</title>
        <authorList>
            <consortium name="The Broad Institute Genomics Platform"/>
            <consortium name="The Broad Institute Genome Sequencing Center for Infectious Disease"/>
            <person name="Wu L."/>
            <person name="Ma J."/>
        </authorList>
    </citation>
    <scope>NUCLEOTIDE SEQUENCE [LARGE SCALE GENOMIC DNA]</scope>
    <source>
        <strain evidence="2">JCM 17498</strain>
    </source>
</reference>
<proteinExistence type="predicted"/>
<keyword evidence="2" id="KW-1185">Reference proteome</keyword>
<evidence type="ECO:0000313" key="1">
    <source>
        <dbReference type="EMBL" id="GAA3725459.1"/>
    </source>
</evidence>
<organism evidence="1 2">
    <name type="scientific">Sphingomonas cynarae</name>
    <dbReference type="NCBI Taxonomy" id="930197"/>
    <lineage>
        <taxon>Bacteria</taxon>
        <taxon>Pseudomonadati</taxon>
        <taxon>Pseudomonadota</taxon>
        <taxon>Alphaproteobacteria</taxon>
        <taxon>Sphingomonadales</taxon>
        <taxon>Sphingomonadaceae</taxon>
        <taxon>Sphingomonas</taxon>
    </lineage>
</organism>
<gene>
    <name evidence="1" type="ORF">GCM10022268_36680</name>
</gene>
<name>A0ABP7EV34_9SPHN</name>
<comment type="caution">
    <text evidence="1">The sequence shown here is derived from an EMBL/GenBank/DDBJ whole genome shotgun (WGS) entry which is preliminary data.</text>
</comment>
<protein>
    <submittedName>
        <fullName evidence="1">Uncharacterized protein</fullName>
    </submittedName>
</protein>
<evidence type="ECO:0000313" key="2">
    <source>
        <dbReference type="Proteomes" id="UP001500523"/>
    </source>
</evidence>
<sequence length="184" mass="19657">MRRPRFLPFFLAATLVLTTACQRSTGGPLEPVPSAGIEAGQDRSAILRDGDIIARVTARWSSTGENSLRINYRNAGQVRRTVAIDGLKMTHSTGEAALRTAVDATGVDLADTRTDNDRPRVLFALENGTGTPSPLELPPGVSRDVDAELTSFSNDGAIQTDDRIIATIPMGDRAAAVIFVARKP</sequence>
<dbReference type="Proteomes" id="UP001500523">
    <property type="component" value="Unassembled WGS sequence"/>
</dbReference>
<dbReference type="EMBL" id="BAABBF010000016">
    <property type="protein sequence ID" value="GAA3725459.1"/>
    <property type="molecule type" value="Genomic_DNA"/>
</dbReference>